<gene>
    <name evidence="3" type="ORF">QBC42DRAFT_270067</name>
</gene>
<proteinExistence type="predicted"/>
<dbReference type="AlphaFoldDB" id="A0AAV9HKZ0"/>
<sequence>MEPLSALGIAASVVQFLDYATKKCRTLQQLYNSGEGILFKEVAFEQVAGDLVEFSSLLRSRSRFGGPGMHSDEDNDKAIDAIVDNCLIVSQKLAGRFTKLAELRKAADKDDKNFVQKAIALMKAAWKYEDITYEVEQLAAYQRQLSLRMLYHLNATTEAASDAQGQRLAALESRIVEVLAVSDNKLNSILRQGATLHRRLDESETRGIVQDRTVTVVLKLENGDTKVLSGPGKDLSHSKTGSQVLMTLRSESDSGSATAKVQDFEPIQQNVLENLFFRRYCDRYDGLKPAHAKTYQWIYQPSTGSDEQQADTAWSPLVAWLESGRGCYWVNGKAGSGKSTLMKFIAQHPQTQAAVRRWARSAGGDLIQASFFFFNLGTDLQKTRTGLLRALLYDVLRLHPHLISNVMPELWLEVAARLGRVEDSPSDSELLKWFLRLLSQASDRCRFFFLIDGIDEYEGDHVDLANTIIEASADPNVKFLISSRPLPSCVYSFSRFPNLRLQDLTQGDIRQYAEDSLKTQLEERYGEQKWDEVMAHIAEKSSGVFLWVVLVVKSLIRGLQNWDSFDELLSRLEELPSDLKDLYAHMLKRLTPEYRHQASQIFQLCLLALDKQNDPRLFPPRQLHFAQADIYDEVSMGIKPYAKEEEARLCEAVDGRLRSRCYGLLELRSAKVEMKNFNENTLQHVSVEFIHRTAVEFLRLPEVFRGITSLTEKTSFNPVLRMFRSCILLCKTLNERVRLNDSLVRFYTGCALEYASLAEEAGTPVLTKQLEALDATFNHHLQKSLANMKTTQTKYARLTTLQKEQQFEDQLNFNTYWNYAKLARDHQEPMTTNSFHALALQSGLVQFFRECPPPKVGAVQADGGNSSEASGLLYDGINSLLYLKPWPRGKGAVLGPRCAEICSVLLAHGANPNTKFTSSYRSSWDLMLQFAGFSAQHKKEFHLDFEKRGVAYLYSRLLIAFIKHGADPNSLVAWPHPDNNLNGQAGSVVYYSILKAFDSLYSELQEAGDPFDHWSNPPVVATLPKELRDFHIRIVTLIQEKGGKAKVYDRGGLKTLEPKQRMAHGSAGSTSTSRNSRFSFRKMGEAISGLIK</sequence>
<dbReference type="InterPro" id="IPR056884">
    <property type="entry name" value="NPHP3-like_N"/>
</dbReference>
<comment type="caution">
    <text evidence="3">The sequence shown here is derived from an EMBL/GenBank/DDBJ whole genome shotgun (WGS) entry which is preliminary data.</text>
</comment>
<keyword evidence="1" id="KW-0677">Repeat</keyword>
<dbReference type="PANTHER" id="PTHR10039">
    <property type="entry name" value="AMELOGENIN"/>
    <property type="match status" value="1"/>
</dbReference>
<name>A0AAV9HKZ0_9PEZI</name>
<organism evidence="3 4">
    <name type="scientific">Cladorrhinum samala</name>
    <dbReference type="NCBI Taxonomy" id="585594"/>
    <lineage>
        <taxon>Eukaryota</taxon>
        <taxon>Fungi</taxon>
        <taxon>Dikarya</taxon>
        <taxon>Ascomycota</taxon>
        <taxon>Pezizomycotina</taxon>
        <taxon>Sordariomycetes</taxon>
        <taxon>Sordariomycetidae</taxon>
        <taxon>Sordariales</taxon>
        <taxon>Podosporaceae</taxon>
        <taxon>Cladorrhinum</taxon>
    </lineage>
</organism>
<protein>
    <recommendedName>
        <fullName evidence="2">NACHT domain-containing protein</fullName>
    </recommendedName>
</protein>
<accession>A0AAV9HKZ0</accession>
<reference evidence="3" key="1">
    <citation type="journal article" date="2023" name="Mol. Phylogenet. Evol.">
        <title>Genome-scale phylogeny and comparative genomics of the fungal order Sordariales.</title>
        <authorList>
            <person name="Hensen N."/>
            <person name="Bonometti L."/>
            <person name="Westerberg I."/>
            <person name="Brannstrom I.O."/>
            <person name="Guillou S."/>
            <person name="Cros-Aarteil S."/>
            <person name="Calhoun S."/>
            <person name="Haridas S."/>
            <person name="Kuo A."/>
            <person name="Mondo S."/>
            <person name="Pangilinan J."/>
            <person name="Riley R."/>
            <person name="LaButti K."/>
            <person name="Andreopoulos B."/>
            <person name="Lipzen A."/>
            <person name="Chen C."/>
            <person name="Yan M."/>
            <person name="Daum C."/>
            <person name="Ng V."/>
            <person name="Clum A."/>
            <person name="Steindorff A."/>
            <person name="Ohm R.A."/>
            <person name="Martin F."/>
            <person name="Silar P."/>
            <person name="Natvig D.O."/>
            <person name="Lalanne C."/>
            <person name="Gautier V."/>
            <person name="Ament-Velasquez S.L."/>
            <person name="Kruys A."/>
            <person name="Hutchinson M.I."/>
            <person name="Powell A.J."/>
            <person name="Barry K."/>
            <person name="Miller A.N."/>
            <person name="Grigoriev I.V."/>
            <person name="Debuchy R."/>
            <person name="Gladieux P."/>
            <person name="Hiltunen Thoren M."/>
            <person name="Johannesson H."/>
        </authorList>
    </citation>
    <scope>NUCLEOTIDE SEQUENCE</scope>
    <source>
        <strain evidence="3">PSN324</strain>
    </source>
</reference>
<dbReference type="InterPro" id="IPR027417">
    <property type="entry name" value="P-loop_NTPase"/>
</dbReference>
<evidence type="ECO:0000259" key="2">
    <source>
        <dbReference type="PROSITE" id="PS50837"/>
    </source>
</evidence>
<keyword evidence="4" id="KW-1185">Reference proteome</keyword>
<dbReference type="Pfam" id="PF24883">
    <property type="entry name" value="NPHP3_N"/>
    <property type="match status" value="1"/>
</dbReference>
<dbReference type="Proteomes" id="UP001321749">
    <property type="component" value="Unassembled WGS sequence"/>
</dbReference>
<evidence type="ECO:0000313" key="4">
    <source>
        <dbReference type="Proteomes" id="UP001321749"/>
    </source>
</evidence>
<dbReference type="InterPro" id="IPR007111">
    <property type="entry name" value="NACHT_NTPase"/>
</dbReference>
<dbReference type="SUPFAM" id="SSF52540">
    <property type="entry name" value="P-loop containing nucleoside triphosphate hydrolases"/>
    <property type="match status" value="1"/>
</dbReference>
<dbReference type="Pfam" id="PF25053">
    <property type="entry name" value="DUF7791"/>
    <property type="match status" value="1"/>
</dbReference>
<evidence type="ECO:0000256" key="1">
    <source>
        <dbReference type="ARBA" id="ARBA00022737"/>
    </source>
</evidence>
<evidence type="ECO:0000313" key="3">
    <source>
        <dbReference type="EMBL" id="KAK4461456.1"/>
    </source>
</evidence>
<feature type="domain" description="NACHT" evidence="2">
    <location>
        <begin position="326"/>
        <end position="485"/>
    </location>
</feature>
<dbReference type="PROSITE" id="PS50837">
    <property type="entry name" value="NACHT"/>
    <property type="match status" value="1"/>
</dbReference>
<dbReference type="EMBL" id="MU864990">
    <property type="protein sequence ID" value="KAK4461456.1"/>
    <property type="molecule type" value="Genomic_DNA"/>
</dbReference>
<dbReference type="PANTHER" id="PTHR10039:SF5">
    <property type="entry name" value="NACHT DOMAIN-CONTAINING PROTEIN"/>
    <property type="match status" value="1"/>
</dbReference>
<reference evidence="3" key="2">
    <citation type="submission" date="2023-06" db="EMBL/GenBank/DDBJ databases">
        <authorList>
            <consortium name="Lawrence Berkeley National Laboratory"/>
            <person name="Mondo S.J."/>
            <person name="Hensen N."/>
            <person name="Bonometti L."/>
            <person name="Westerberg I."/>
            <person name="Brannstrom I.O."/>
            <person name="Guillou S."/>
            <person name="Cros-Aarteil S."/>
            <person name="Calhoun S."/>
            <person name="Haridas S."/>
            <person name="Kuo A."/>
            <person name="Pangilinan J."/>
            <person name="Riley R."/>
            <person name="Labutti K."/>
            <person name="Andreopoulos B."/>
            <person name="Lipzen A."/>
            <person name="Chen C."/>
            <person name="Yanf M."/>
            <person name="Daum C."/>
            <person name="Ng V."/>
            <person name="Clum A."/>
            <person name="Steindorff A."/>
            <person name="Ohm R."/>
            <person name="Martin F."/>
            <person name="Silar P."/>
            <person name="Natvig D."/>
            <person name="Lalanne C."/>
            <person name="Gautier V."/>
            <person name="Ament-Velasquez S.L."/>
            <person name="Kruys A."/>
            <person name="Hutchinson M.I."/>
            <person name="Powell A.J."/>
            <person name="Barry K."/>
            <person name="Miller A.N."/>
            <person name="Grigoriev I.V."/>
            <person name="Debuchy R."/>
            <person name="Gladieux P."/>
            <person name="Thoren M.H."/>
            <person name="Johannesson H."/>
        </authorList>
    </citation>
    <scope>NUCLEOTIDE SEQUENCE</scope>
    <source>
        <strain evidence="3">PSN324</strain>
    </source>
</reference>
<dbReference type="InterPro" id="IPR056693">
    <property type="entry name" value="DUF7791"/>
</dbReference>
<dbReference type="Gene3D" id="3.40.50.300">
    <property type="entry name" value="P-loop containing nucleotide triphosphate hydrolases"/>
    <property type="match status" value="1"/>
</dbReference>